<gene>
    <name evidence="1" type="ORF">CAUPRSCDRAFT_12060</name>
</gene>
<accession>A0A4V1IT92</accession>
<organism evidence="1 2">
    <name type="scientific">Caulochytrium protostelioides</name>
    <dbReference type="NCBI Taxonomy" id="1555241"/>
    <lineage>
        <taxon>Eukaryota</taxon>
        <taxon>Fungi</taxon>
        <taxon>Fungi incertae sedis</taxon>
        <taxon>Chytridiomycota</taxon>
        <taxon>Chytridiomycota incertae sedis</taxon>
        <taxon>Chytridiomycetes</taxon>
        <taxon>Caulochytriales</taxon>
        <taxon>Caulochytriaceae</taxon>
        <taxon>Caulochytrium</taxon>
    </lineage>
</organism>
<evidence type="ECO:0000313" key="1">
    <source>
        <dbReference type="EMBL" id="RKO96247.1"/>
    </source>
</evidence>
<sequence>MAESRRVPRFGRVLEPKVPDKNEFLALVAGYGDRENTVYAVNLSKANLPPILKVDGIERAAPFKEERFSRALADSIGNNFSLQAADLTVNQITNAMRNEAEHDHTAASRSRPISRAQYELTDSY</sequence>
<dbReference type="EMBL" id="ML010172">
    <property type="protein sequence ID" value="RKO96247.1"/>
    <property type="molecule type" value="Genomic_DNA"/>
</dbReference>
<evidence type="ECO:0000313" key="2">
    <source>
        <dbReference type="Proteomes" id="UP000268535"/>
    </source>
</evidence>
<proteinExistence type="predicted"/>
<protein>
    <submittedName>
        <fullName evidence="1">Uncharacterized protein</fullName>
    </submittedName>
</protein>
<dbReference type="AlphaFoldDB" id="A0A4V1IT92"/>
<dbReference type="Proteomes" id="UP000268535">
    <property type="component" value="Unassembled WGS sequence"/>
</dbReference>
<name>A0A4V1IT92_9FUNG</name>
<reference evidence="2" key="1">
    <citation type="journal article" date="2018" name="Nat. Microbiol.">
        <title>Leveraging single-cell genomics to expand the fungal tree of life.</title>
        <authorList>
            <person name="Ahrendt S.R."/>
            <person name="Quandt C.A."/>
            <person name="Ciobanu D."/>
            <person name="Clum A."/>
            <person name="Salamov A."/>
            <person name="Andreopoulos B."/>
            <person name="Cheng J.F."/>
            <person name="Woyke T."/>
            <person name="Pelin A."/>
            <person name="Henrissat B."/>
            <person name="Reynolds N.K."/>
            <person name="Benny G.L."/>
            <person name="Smith M.E."/>
            <person name="James T.Y."/>
            <person name="Grigoriev I.V."/>
        </authorList>
    </citation>
    <scope>NUCLEOTIDE SEQUENCE [LARGE SCALE GENOMIC DNA]</scope>
    <source>
        <strain evidence="2">ATCC 52028</strain>
    </source>
</reference>